<dbReference type="RefSeq" id="WP_377771279.1">
    <property type="nucleotide sequence ID" value="NZ_JBHUHO010000024.1"/>
</dbReference>
<name>A0ABW4YJF3_9BACL</name>
<feature type="transmembrane region" description="Helical" evidence="1">
    <location>
        <begin position="50"/>
        <end position="67"/>
    </location>
</feature>
<comment type="caution">
    <text evidence="2">The sequence shown here is derived from an EMBL/GenBank/DDBJ whole genome shotgun (WGS) entry which is preliminary data.</text>
</comment>
<sequence>MEQVITYTPGARMAAIVVSVFPMMILYPFLQKHFNKGTLSVITLLKRLLENVLASLAIGIPGLVVYAEKIDKSQFYRGNCQYSQFKKRCKYRYNDIRHCD</sequence>
<gene>
    <name evidence="2" type="ORF">ACFSJH_08570</name>
</gene>
<feature type="transmembrane region" description="Helical" evidence="1">
    <location>
        <begin position="12"/>
        <end position="30"/>
    </location>
</feature>
<dbReference type="EMBL" id="JBHUHO010000024">
    <property type="protein sequence ID" value="MFD2115781.1"/>
    <property type="molecule type" value="Genomic_DNA"/>
</dbReference>
<reference evidence="3" key="1">
    <citation type="journal article" date="2019" name="Int. J. Syst. Evol. Microbiol.">
        <title>The Global Catalogue of Microorganisms (GCM) 10K type strain sequencing project: providing services to taxonomists for standard genome sequencing and annotation.</title>
        <authorList>
            <consortium name="The Broad Institute Genomics Platform"/>
            <consortium name="The Broad Institute Genome Sequencing Center for Infectious Disease"/>
            <person name="Wu L."/>
            <person name="Ma J."/>
        </authorList>
    </citation>
    <scope>NUCLEOTIDE SEQUENCE [LARGE SCALE GENOMIC DNA]</scope>
    <source>
        <strain evidence="3">GH52</strain>
    </source>
</reference>
<keyword evidence="3" id="KW-1185">Reference proteome</keyword>
<evidence type="ECO:0000313" key="2">
    <source>
        <dbReference type="EMBL" id="MFD2115781.1"/>
    </source>
</evidence>
<protein>
    <submittedName>
        <fullName evidence="2">Uncharacterized protein</fullName>
    </submittedName>
</protein>
<evidence type="ECO:0000313" key="3">
    <source>
        <dbReference type="Proteomes" id="UP001597362"/>
    </source>
</evidence>
<dbReference type="Proteomes" id="UP001597362">
    <property type="component" value="Unassembled WGS sequence"/>
</dbReference>
<evidence type="ECO:0000256" key="1">
    <source>
        <dbReference type="SAM" id="Phobius"/>
    </source>
</evidence>
<accession>A0ABW4YJF3</accession>
<organism evidence="2 3">
    <name type="scientific">Paenibacillus yanchengensis</name>
    <dbReference type="NCBI Taxonomy" id="2035833"/>
    <lineage>
        <taxon>Bacteria</taxon>
        <taxon>Bacillati</taxon>
        <taxon>Bacillota</taxon>
        <taxon>Bacilli</taxon>
        <taxon>Bacillales</taxon>
        <taxon>Paenibacillaceae</taxon>
        <taxon>Paenibacillus</taxon>
    </lineage>
</organism>
<keyword evidence="1" id="KW-0472">Membrane</keyword>
<keyword evidence="1" id="KW-1133">Transmembrane helix</keyword>
<keyword evidence="1" id="KW-0812">Transmembrane</keyword>
<proteinExistence type="predicted"/>